<feature type="chain" id="PRO_5005879821" description="Salivary secreted peptide" evidence="1">
    <location>
        <begin position="17"/>
        <end position="121"/>
    </location>
</feature>
<evidence type="ECO:0000313" key="3">
    <source>
        <dbReference type="Proteomes" id="UP000053240"/>
    </source>
</evidence>
<sequence length="121" mass="13322">MRIVLLCAVLVVLAKGSTPSIVKSPSPRASLYYGYVTPGDRLLSRSYVQKVAVPHTVQTQDVTYRGNITTRISAIQVVEIGYTQWATPWLIAGGLGGNNVTVRIQSARGYGYYYVIDIWGR</sequence>
<feature type="signal peptide" evidence="1">
    <location>
        <begin position="1"/>
        <end position="16"/>
    </location>
</feature>
<evidence type="ECO:0008006" key="4">
    <source>
        <dbReference type="Google" id="ProtNLM"/>
    </source>
</evidence>
<name>A0A0N1PKF8_PAPMA</name>
<dbReference type="InterPro" id="IPR031734">
    <property type="entry name" value="MBF2"/>
</dbReference>
<evidence type="ECO:0000256" key="1">
    <source>
        <dbReference type="SAM" id="SignalP"/>
    </source>
</evidence>
<keyword evidence="1" id="KW-0732">Signal</keyword>
<dbReference type="KEGG" id="pmac:106707413"/>
<dbReference type="EMBL" id="LADJ01057474">
    <property type="protein sequence ID" value="KPJ21578.1"/>
    <property type="molecule type" value="Genomic_DNA"/>
</dbReference>
<proteinExistence type="predicted"/>
<dbReference type="InParanoid" id="A0A0N1PKF8"/>
<dbReference type="Pfam" id="PF15868">
    <property type="entry name" value="MBF2"/>
    <property type="match status" value="1"/>
</dbReference>
<gene>
    <name evidence="2" type="ORF">RR48_00374</name>
</gene>
<comment type="caution">
    <text evidence="2">The sequence shown here is derived from an EMBL/GenBank/DDBJ whole genome shotgun (WGS) entry which is preliminary data.</text>
</comment>
<accession>A0A0N1PKF8</accession>
<dbReference type="AlphaFoldDB" id="A0A0N1PKF8"/>
<organism evidence="2 3">
    <name type="scientific">Papilio machaon</name>
    <name type="common">Old World swallowtail butterfly</name>
    <dbReference type="NCBI Taxonomy" id="76193"/>
    <lineage>
        <taxon>Eukaryota</taxon>
        <taxon>Metazoa</taxon>
        <taxon>Ecdysozoa</taxon>
        <taxon>Arthropoda</taxon>
        <taxon>Hexapoda</taxon>
        <taxon>Insecta</taxon>
        <taxon>Pterygota</taxon>
        <taxon>Neoptera</taxon>
        <taxon>Endopterygota</taxon>
        <taxon>Lepidoptera</taxon>
        <taxon>Glossata</taxon>
        <taxon>Ditrysia</taxon>
        <taxon>Papilionoidea</taxon>
        <taxon>Papilionidae</taxon>
        <taxon>Papilioninae</taxon>
        <taxon>Papilio</taxon>
    </lineage>
</organism>
<keyword evidence="3" id="KW-1185">Reference proteome</keyword>
<evidence type="ECO:0000313" key="2">
    <source>
        <dbReference type="EMBL" id="KPJ21578.1"/>
    </source>
</evidence>
<protein>
    <recommendedName>
        <fullName evidence="4">Salivary secreted peptide</fullName>
    </recommendedName>
</protein>
<dbReference type="Proteomes" id="UP000053240">
    <property type="component" value="Unassembled WGS sequence"/>
</dbReference>
<reference evidence="2 3" key="1">
    <citation type="journal article" date="2015" name="Nat. Commun.">
        <title>Outbred genome sequencing and CRISPR/Cas9 gene editing in butterflies.</title>
        <authorList>
            <person name="Li X."/>
            <person name="Fan D."/>
            <person name="Zhang W."/>
            <person name="Liu G."/>
            <person name="Zhang L."/>
            <person name="Zhao L."/>
            <person name="Fang X."/>
            <person name="Chen L."/>
            <person name="Dong Y."/>
            <person name="Chen Y."/>
            <person name="Ding Y."/>
            <person name="Zhao R."/>
            <person name="Feng M."/>
            <person name="Zhu Y."/>
            <person name="Feng Y."/>
            <person name="Jiang X."/>
            <person name="Zhu D."/>
            <person name="Xiang H."/>
            <person name="Feng X."/>
            <person name="Li S."/>
            <person name="Wang J."/>
            <person name="Zhang G."/>
            <person name="Kronforst M.R."/>
            <person name="Wang W."/>
        </authorList>
    </citation>
    <scope>NUCLEOTIDE SEQUENCE [LARGE SCALE GENOMIC DNA]</scope>
    <source>
        <strain evidence="2">Ya'a_city_454_Pm</strain>
        <tissue evidence="2">Whole body</tissue>
    </source>
</reference>